<reference evidence="2" key="1">
    <citation type="journal article" date="2023" name="GigaByte">
        <title>Genome assembly of the bearded iris, Iris pallida Lam.</title>
        <authorList>
            <person name="Bruccoleri R.E."/>
            <person name="Oakeley E.J."/>
            <person name="Faust A.M.E."/>
            <person name="Altorfer M."/>
            <person name="Dessus-Babus S."/>
            <person name="Burckhardt D."/>
            <person name="Oertli M."/>
            <person name="Naumann U."/>
            <person name="Petersen F."/>
            <person name="Wong J."/>
        </authorList>
    </citation>
    <scope>NUCLEOTIDE SEQUENCE</scope>
    <source>
        <strain evidence="2">GSM-AAB239-AS_SAM_17_03QT</strain>
    </source>
</reference>
<sequence length="72" mass="8455">MNYTVVRNQARHESPLPHNKHNPRSPVMPSGTTEQVDHLSVRKLFPYRRPLRHLLLQPKNLVEELLRVNKGL</sequence>
<dbReference type="Proteomes" id="UP001140949">
    <property type="component" value="Unassembled WGS sequence"/>
</dbReference>
<protein>
    <submittedName>
        <fullName evidence="2">Pentatricopeptide repeat-containing protein</fullName>
    </submittedName>
</protein>
<dbReference type="AlphaFoldDB" id="A0AAX6E2F7"/>
<feature type="region of interest" description="Disordered" evidence="1">
    <location>
        <begin position="1"/>
        <end position="35"/>
    </location>
</feature>
<reference evidence="2" key="2">
    <citation type="submission" date="2023-04" db="EMBL/GenBank/DDBJ databases">
        <authorList>
            <person name="Bruccoleri R.E."/>
            <person name="Oakeley E.J."/>
            <person name="Faust A.-M."/>
            <person name="Dessus-Babus S."/>
            <person name="Altorfer M."/>
            <person name="Burckhardt D."/>
            <person name="Oertli M."/>
            <person name="Naumann U."/>
            <person name="Petersen F."/>
            <person name="Wong J."/>
        </authorList>
    </citation>
    <scope>NUCLEOTIDE SEQUENCE</scope>
    <source>
        <strain evidence="2">GSM-AAB239-AS_SAM_17_03QT</strain>
        <tissue evidence="2">Leaf</tissue>
    </source>
</reference>
<dbReference type="EMBL" id="JANAVB010040417">
    <property type="protein sequence ID" value="KAJ6798254.1"/>
    <property type="molecule type" value="Genomic_DNA"/>
</dbReference>
<accession>A0AAX6E2F7</accession>
<evidence type="ECO:0000313" key="2">
    <source>
        <dbReference type="EMBL" id="KAJ6798254.1"/>
    </source>
</evidence>
<evidence type="ECO:0000313" key="3">
    <source>
        <dbReference type="Proteomes" id="UP001140949"/>
    </source>
</evidence>
<proteinExistence type="predicted"/>
<keyword evidence="3" id="KW-1185">Reference proteome</keyword>
<comment type="caution">
    <text evidence="2">The sequence shown here is derived from an EMBL/GenBank/DDBJ whole genome shotgun (WGS) entry which is preliminary data.</text>
</comment>
<gene>
    <name evidence="2" type="ORF">M6B38_214210</name>
</gene>
<organism evidence="2 3">
    <name type="scientific">Iris pallida</name>
    <name type="common">Sweet iris</name>
    <dbReference type="NCBI Taxonomy" id="29817"/>
    <lineage>
        <taxon>Eukaryota</taxon>
        <taxon>Viridiplantae</taxon>
        <taxon>Streptophyta</taxon>
        <taxon>Embryophyta</taxon>
        <taxon>Tracheophyta</taxon>
        <taxon>Spermatophyta</taxon>
        <taxon>Magnoliopsida</taxon>
        <taxon>Liliopsida</taxon>
        <taxon>Asparagales</taxon>
        <taxon>Iridaceae</taxon>
        <taxon>Iridoideae</taxon>
        <taxon>Irideae</taxon>
        <taxon>Iris</taxon>
    </lineage>
</organism>
<name>A0AAX6E2F7_IRIPA</name>
<evidence type="ECO:0000256" key="1">
    <source>
        <dbReference type="SAM" id="MobiDB-lite"/>
    </source>
</evidence>